<dbReference type="PANTHER" id="PTHR13887:SF41">
    <property type="entry name" value="THIOREDOXIN SUPERFAMILY PROTEIN"/>
    <property type="match status" value="1"/>
</dbReference>
<dbReference type="Gene3D" id="3.40.30.10">
    <property type="entry name" value="Glutaredoxin"/>
    <property type="match status" value="1"/>
</dbReference>
<name>A0A329MH78_9BACL</name>
<feature type="domain" description="DSBA-like thioredoxin" evidence="1">
    <location>
        <begin position="3"/>
        <end position="202"/>
    </location>
</feature>
<comment type="caution">
    <text evidence="2">The sequence shown here is derived from an EMBL/GenBank/DDBJ whole genome shotgun (WGS) entry which is preliminary data.</text>
</comment>
<protein>
    <submittedName>
        <fullName evidence="2">DsbA family oxidoreductase</fullName>
    </submittedName>
</protein>
<dbReference type="OrthoDB" id="9799122at2"/>
<dbReference type="RefSeq" id="WP_113032665.1">
    <property type="nucleotide sequence ID" value="NZ_QMFB01000012.1"/>
</dbReference>
<proteinExistence type="predicted"/>
<evidence type="ECO:0000313" key="3">
    <source>
        <dbReference type="Proteomes" id="UP000250369"/>
    </source>
</evidence>
<organism evidence="2 3">
    <name type="scientific">Paenibacillus contaminans</name>
    <dbReference type="NCBI Taxonomy" id="450362"/>
    <lineage>
        <taxon>Bacteria</taxon>
        <taxon>Bacillati</taxon>
        <taxon>Bacillota</taxon>
        <taxon>Bacilli</taxon>
        <taxon>Bacillales</taxon>
        <taxon>Paenibacillaceae</taxon>
        <taxon>Paenibacillus</taxon>
    </lineage>
</organism>
<evidence type="ECO:0000259" key="1">
    <source>
        <dbReference type="Pfam" id="PF01323"/>
    </source>
</evidence>
<keyword evidence="3" id="KW-1185">Reference proteome</keyword>
<accession>A0A329MH78</accession>
<dbReference type="EMBL" id="QMFB01000012">
    <property type="protein sequence ID" value="RAV19301.1"/>
    <property type="molecule type" value="Genomic_DNA"/>
</dbReference>
<dbReference type="AlphaFoldDB" id="A0A329MH78"/>
<sequence length="208" mass="23540">MIIDIFQDTVCPWCRIGKQNLLEALKEWKDEPVEIRYRAFQLDPTTPVEGLPFRETMTKKFGSAGTDILPMFGQVEQAGKAAGVPFDFSKVEYMPNTLLSHQLYSLVPREQQAELVEAIYKAYFEDGRNIGDIEVLLEIGETFGLERESTRERLVSKEKLPQVEKDLAFAKEVGITGVPFFIINNKFALSGAQPPHVFVQALEKAKQV</sequence>
<dbReference type="Proteomes" id="UP000250369">
    <property type="component" value="Unassembled WGS sequence"/>
</dbReference>
<dbReference type="GO" id="GO:0016491">
    <property type="term" value="F:oxidoreductase activity"/>
    <property type="evidence" value="ECO:0007669"/>
    <property type="project" value="InterPro"/>
</dbReference>
<reference evidence="2 3" key="1">
    <citation type="journal article" date="2009" name="Int. J. Syst. Evol. Microbiol.">
        <title>Paenibacillus contaminans sp. nov., isolated from a contaminated laboratory plate.</title>
        <authorList>
            <person name="Chou J.H."/>
            <person name="Lee J.H."/>
            <person name="Lin M.C."/>
            <person name="Chang P.S."/>
            <person name="Arun A.B."/>
            <person name="Young C.C."/>
            <person name="Chen W.M."/>
        </authorList>
    </citation>
    <scope>NUCLEOTIDE SEQUENCE [LARGE SCALE GENOMIC DNA]</scope>
    <source>
        <strain evidence="2 3">CKOBP-6</strain>
    </source>
</reference>
<dbReference type="CDD" id="cd03024">
    <property type="entry name" value="DsbA_FrnE"/>
    <property type="match status" value="1"/>
</dbReference>
<evidence type="ECO:0000313" key="2">
    <source>
        <dbReference type="EMBL" id="RAV19301.1"/>
    </source>
</evidence>
<dbReference type="InterPro" id="IPR001853">
    <property type="entry name" value="DSBA-like_thioredoxin_dom"/>
</dbReference>
<dbReference type="InterPro" id="IPR036249">
    <property type="entry name" value="Thioredoxin-like_sf"/>
</dbReference>
<dbReference type="SUPFAM" id="SSF52833">
    <property type="entry name" value="Thioredoxin-like"/>
    <property type="match status" value="1"/>
</dbReference>
<gene>
    <name evidence="2" type="ORF">DQG23_20085</name>
</gene>
<dbReference type="PANTHER" id="PTHR13887">
    <property type="entry name" value="GLUTATHIONE S-TRANSFERASE KAPPA"/>
    <property type="match status" value="1"/>
</dbReference>
<dbReference type="Pfam" id="PF01323">
    <property type="entry name" value="DSBA"/>
    <property type="match status" value="1"/>
</dbReference>